<name>A0AAN7TDE6_9PEZI</name>
<dbReference type="Proteomes" id="UP001310890">
    <property type="component" value="Unassembled WGS sequence"/>
</dbReference>
<accession>A0AAN7TDE6</accession>
<evidence type="ECO:0000313" key="1">
    <source>
        <dbReference type="EMBL" id="KAK5109849.1"/>
    </source>
</evidence>
<evidence type="ECO:0000313" key="2">
    <source>
        <dbReference type="Proteomes" id="UP001310890"/>
    </source>
</evidence>
<dbReference type="EMBL" id="JAVRRL010000057">
    <property type="protein sequence ID" value="KAK5109849.1"/>
    <property type="molecule type" value="Genomic_DNA"/>
</dbReference>
<organism evidence="1 2">
    <name type="scientific">Meristemomyces frigidus</name>
    <dbReference type="NCBI Taxonomy" id="1508187"/>
    <lineage>
        <taxon>Eukaryota</taxon>
        <taxon>Fungi</taxon>
        <taxon>Dikarya</taxon>
        <taxon>Ascomycota</taxon>
        <taxon>Pezizomycotina</taxon>
        <taxon>Dothideomycetes</taxon>
        <taxon>Dothideomycetidae</taxon>
        <taxon>Mycosphaerellales</taxon>
        <taxon>Teratosphaeriaceae</taxon>
        <taxon>Meristemomyces</taxon>
    </lineage>
</organism>
<proteinExistence type="predicted"/>
<dbReference type="AlphaFoldDB" id="A0AAN7TDE6"/>
<reference evidence="1" key="1">
    <citation type="submission" date="2023-08" db="EMBL/GenBank/DDBJ databases">
        <title>Black Yeasts Isolated from many extreme environments.</title>
        <authorList>
            <person name="Coleine C."/>
            <person name="Stajich J.E."/>
            <person name="Selbmann L."/>
        </authorList>
    </citation>
    <scope>NUCLEOTIDE SEQUENCE</scope>
    <source>
        <strain evidence="1">CCFEE 5401</strain>
    </source>
</reference>
<comment type="caution">
    <text evidence="1">The sequence shown here is derived from an EMBL/GenBank/DDBJ whole genome shotgun (WGS) entry which is preliminary data.</text>
</comment>
<protein>
    <submittedName>
        <fullName evidence="1">Uncharacterized protein</fullName>
    </submittedName>
</protein>
<gene>
    <name evidence="1" type="ORF">LTR62_006456</name>
</gene>
<sequence length="327" mass="37719">MASSNGTIMASSNRVDEIGGEKPFRFFDLARELRNDIYSRVTRGPIRARCWRACITRNPQTSLHNGPVQSMQLVSKRFQTEYEQEIFLRTKLEIWTAWGNFDNYELCWGCIHDSLPGLPKIQRVMFIVQVQCGNILHNDELYPTGRIEQLMSERMLPLAAALPALRSIQIVLEKDAFMKHGGEEDEYDELLIVHNDLRAWHAIEGSELLAVQHSLKEYITALAQPKPALSYDIYLRGPLWYARKTVFGMEDEEVSILNQIRYSPDNWILYRLEQDTLEYSSDEPVLQVVDSGTFDLDREMKALAKETALNEEYHANQQLTGVSNGWE</sequence>